<dbReference type="InterPro" id="IPR000121">
    <property type="entry name" value="PEP_util_C"/>
</dbReference>
<dbReference type="Gene3D" id="3.20.20.60">
    <property type="entry name" value="Phosphoenolpyruvate-binding domains"/>
    <property type="match status" value="1"/>
</dbReference>
<feature type="domain" description="Pyruvate phosphate dikinase AMP/ATP-binding" evidence="12">
    <location>
        <begin position="63"/>
        <end position="115"/>
    </location>
</feature>
<comment type="similarity">
    <text evidence="2">Belongs to the PEP-utilizing enzyme family.</text>
</comment>
<dbReference type="AlphaFoldDB" id="A0A0F9GGL1"/>
<keyword evidence="7" id="KW-0418">Kinase</keyword>
<proteinExistence type="inferred from homology"/>
<evidence type="ECO:0000256" key="7">
    <source>
        <dbReference type="ARBA" id="ARBA00022777"/>
    </source>
</evidence>
<organism evidence="14">
    <name type="scientific">marine sediment metagenome</name>
    <dbReference type="NCBI Taxonomy" id="412755"/>
    <lineage>
        <taxon>unclassified sequences</taxon>
        <taxon>metagenomes</taxon>
        <taxon>ecological metagenomes</taxon>
    </lineage>
</organism>
<dbReference type="GO" id="GO:0050242">
    <property type="term" value="F:pyruvate, phosphate dikinase activity"/>
    <property type="evidence" value="ECO:0007669"/>
    <property type="project" value="UniProtKB-EC"/>
</dbReference>
<dbReference type="PROSITE" id="PS00370">
    <property type="entry name" value="PEP_ENZYMES_PHOS_SITE"/>
    <property type="match status" value="1"/>
</dbReference>
<evidence type="ECO:0000259" key="13">
    <source>
        <dbReference type="Pfam" id="PF02896"/>
    </source>
</evidence>
<dbReference type="InterPro" id="IPR008279">
    <property type="entry name" value="PEP-util_enz_mobile_dom"/>
</dbReference>
<dbReference type="Pfam" id="PF01326">
    <property type="entry name" value="PPDK_N"/>
    <property type="match status" value="1"/>
</dbReference>
<reference evidence="14" key="1">
    <citation type="journal article" date="2015" name="Nature">
        <title>Complex archaea that bridge the gap between prokaryotes and eukaryotes.</title>
        <authorList>
            <person name="Spang A."/>
            <person name="Saw J.H."/>
            <person name="Jorgensen S.L."/>
            <person name="Zaremba-Niedzwiedzka K."/>
            <person name="Martijn J."/>
            <person name="Lind A.E."/>
            <person name="van Eijk R."/>
            <person name="Schleper C."/>
            <person name="Guy L."/>
            <person name="Ettema T.J."/>
        </authorList>
    </citation>
    <scope>NUCLEOTIDE SEQUENCE</scope>
</reference>
<dbReference type="GO" id="GO:0016301">
    <property type="term" value="F:kinase activity"/>
    <property type="evidence" value="ECO:0007669"/>
    <property type="project" value="UniProtKB-KW"/>
</dbReference>
<evidence type="ECO:0000256" key="6">
    <source>
        <dbReference type="ARBA" id="ARBA00022741"/>
    </source>
</evidence>
<feature type="domain" description="PEP-utilising enzyme mobile" evidence="11">
    <location>
        <begin position="183"/>
        <end position="265"/>
    </location>
</feature>
<dbReference type="InterPro" id="IPR040442">
    <property type="entry name" value="Pyrv_kinase-like_dom_sf"/>
</dbReference>
<feature type="non-terminal residue" evidence="14">
    <location>
        <position position="528"/>
    </location>
</feature>
<dbReference type="InterPro" id="IPR018274">
    <property type="entry name" value="PEP_util_AS"/>
</dbReference>
<feature type="coiled-coil region" evidence="10">
    <location>
        <begin position="342"/>
        <end position="369"/>
    </location>
</feature>
<evidence type="ECO:0000256" key="3">
    <source>
        <dbReference type="ARBA" id="ARBA00011994"/>
    </source>
</evidence>
<dbReference type="Pfam" id="PF00391">
    <property type="entry name" value="PEP-utilizers"/>
    <property type="match status" value="1"/>
</dbReference>
<evidence type="ECO:0000256" key="9">
    <source>
        <dbReference type="ARBA" id="ARBA00022842"/>
    </source>
</evidence>
<keyword evidence="4" id="KW-0808">Transferase</keyword>
<accession>A0A0F9GGL1</accession>
<dbReference type="InterPro" id="IPR036637">
    <property type="entry name" value="Phosphohistidine_dom_sf"/>
</dbReference>
<evidence type="ECO:0000256" key="1">
    <source>
        <dbReference type="ARBA" id="ARBA00001946"/>
    </source>
</evidence>
<evidence type="ECO:0000259" key="12">
    <source>
        <dbReference type="Pfam" id="PF01326"/>
    </source>
</evidence>
<dbReference type="InterPro" id="IPR010121">
    <property type="entry name" value="Pyruvate_phosphate_dikinase"/>
</dbReference>
<feature type="domain" description="PEP-utilising enzyme C-terminal" evidence="13">
    <location>
        <begin position="282"/>
        <end position="528"/>
    </location>
</feature>
<dbReference type="EMBL" id="LAZR01020207">
    <property type="protein sequence ID" value="KKL89726.1"/>
    <property type="molecule type" value="Genomic_DNA"/>
</dbReference>
<dbReference type="Gene3D" id="3.50.30.10">
    <property type="entry name" value="Phosphohistidine domain"/>
    <property type="match status" value="1"/>
</dbReference>
<dbReference type="GO" id="GO:0046872">
    <property type="term" value="F:metal ion binding"/>
    <property type="evidence" value="ECO:0007669"/>
    <property type="project" value="UniProtKB-KW"/>
</dbReference>
<keyword evidence="10" id="KW-0175">Coiled coil</keyword>
<keyword evidence="8" id="KW-0067">ATP-binding</keyword>
<sequence length="528" mass="56692">MVFGNRGWDSGTGVAFSRNPSTGERSLYGEYLANAQGEDIVSGARTPKPIEELANDMPKLHSELTAASELLERHHRDLQDIEFTIESGKLYILQTRSAKRTAAAAVKAAVDMADEGMIERSEALCRVPAADLAQLLLPRFQEAAKRQALAEGRLLGRGLNASPGAATGRVVFDADAAAFADGSEPTILVRRETSAEDIHGIIAAAAVLTSRGGVTSHAAVVTRGLGKPAVVGCAALRIDPARRRMSVNGTDIDEGAIVSVDGFTGEVFAGAIETVQPNVAANGELSQLLAWADETPSLGVRANADTPADARQALTLGAEGIGLCRTEHMFFLPERLPFVRAMLTAAREVSEMERAVEEARHDLQEAAGDARTVARRRLRSAQERLAGSPQAHRFREALARLADFQRRDFAEILRAMDGRPVTIRLLDAPLHEFLPPYEELLQEVAVLRATLAGQAGGSPETLAEKEHLLETAKALHEFNPMLGHRGCRLGIAYPEITATQARAIIEAAFEVPDARPEIMIPLVGQVGE</sequence>
<dbReference type="Gene3D" id="1.10.189.10">
    <property type="entry name" value="Pyruvate Phosphate Dikinase, domain 2"/>
    <property type="match status" value="1"/>
</dbReference>
<dbReference type="GO" id="GO:0005524">
    <property type="term" value="F:ATP binding"/>
    <property type="evidence" value="ECO:0007669"/>
    <property type="project" value="UniProtKB-KW"/>
</dbReference>
<evidence type="ECO:0000259" key="11">
    <source>
        <dbReference type="Pfam" id="PF00391"/>
    </source>
</evidence>
<evidence type="ECO:0000256" key="8">
    <source>
        <dbReference type="ARBA" id="ARBA00022840"/>
    </source>
</evidence>
<gene>
    <name evidence="14" type="ORF">LCGC14_1911820</name>
</gene>
<dbReference type="SUPFAM" id="SSF51621">
    <property type="entry name" value="Phosphoenolpyruvate/pyruvate domain"/>
    <property type="match status" value="1"/>
</dbReference>
<dbReference type="SUPFAM" id="SSF56059">
    <property type="entry name" value="Glutathione synthetase ATP-binding domain-like"/>
    <property type="match status" value="1"/>
</dbReference>
<dbReference type="SUPFAM" id="SSF52009">
    <property type="entry name" value="Phosphohistidine domain"/>
    <property type="match status" value="1"/>
</dbReference>
<keyword evidence="5" id="KW-0479">Metal-binding</keyword>
<evidence type="ECO:0000256" key="4">
    <source>
        <dbReference type="ARBA" id="ARBA00022679"/>
    </source>
</evidence>
<dbReference type="EC" id="2.7.9.1" evidence="3"/>
<evidence type="ECO:0000256" key="5">
    <source>
        <dbReference type="ARBA" id="ARBA00022723"/>
    </source>
</evidence>
<dbReference type="Pfam" id="PF02896">
    <property type="entry name" value="PEP-utilizers_C"/>
    <property type="match status" value="1"/>
</dbReference>
<evidence type="ECO:0000313" key="14">
    <source>
        <dbReference type="EMBL" id="KKL89726.1"/>
    </source>
</evidence>
<keyword evidence="9" id="KW-0460">Magnesium</keyword>
<evidence type="ECO:0000256" key="2">
    <source>
        <dbReference type="ARBA" id="ARBA00007837"/>
    </source>
</evidence>
<dbReference type="InterPro" id="IPR002192">
    <property type="entry name" value="PPDK_AMP/ATP-bd"/>
</dbReference>
<dbReference type="InterPro" id="IPR015813">
    <property type="entry name" value="Pyrv/PenolPyrv_kinase-like_dom"/>
</dbReference>
<keyword evidence="6" id="KW-0547">Nucleotide-binding</keyword>
<evidence type="ECO:0000256" key="10">
    <source>
        <dbReference type="SAM" id="Coils"/>
    </source>
</evidence>
<name>A0A0F9GGL1_9ZZZZ</name>
<dbReference type="PANTHER" id="PTHR22931">
    <property type="entry name" value="PHOSPHOENOLPYRUVATE DIKINASE-RELATED"/>
    <property type="match status" value="1"/>
</dbReference>
<dbReference type="Gene3D" id="3.30.470.20">
    <property type="entry name" value="ATP-grasp fold, B domain"/>
    <property type="match status" value="1"/>
</dbReference>
<comment type="caution">
    <text evidence="14">The sequence shown here is derived from an EMBL/GenBank/DDBJ whole genome shotgun (WGS) entry which is preliminary data.</text>
</comment>
<comment type="cofactor">
    <cofactor evidence="1">
        <name>Mg(2+)</name>
        <dbReference type="ChEBI" id="CHEBI:18420"/>
    </cofactor>
</comment>
<protein>
    <recommendedName>
        <fullName evidence="3">pyruvate, phosphate dikinase</fullName>
        <ecNumber evidence="3">2.7.9.1</ecNumber>
    </recommendedName>
</protein>
<dbReference type="PANTHER" id="PTHR22931:SF9">
    <property type="entry name" value="PYRUVATE, PHOSPHATE DIKINASE 1, CHLOROPLASTIC"/>
    <property type="match status" value="1"/>
</dbReference>